<dbReference type="InterPro" id="IPR013762">
    <property type="entry name" value="Integrase-like_cat_sf"/>
</dbReference>
<comment type="similarity">
    <text evidence="9">Belongs to the 'phage' integrase family. XerC subfamily.</text>
</comment>
<dbReference type="PROSITE" id="PS51900">
    <property type="entry name" value="CB"/>
    <property type="match status" value="1"/>
</dbReference>
<dbReference type="InterPro" id="IPR023009">
    <property type="entry name" value="Tyrosine_recombinase_XerC/XerD"/>
</dbReference>
<accession>A0A173MAV0</accession>
<dbReference type="InterPro" id="IPR044068">
    <property type="entry name" value="CB"/>
</dbReference>
<dbReference type="HAMAP" id="MF_01808">
    <property type="entry name" value="Recomb_XerC_XerD"/>
    <property type="match status" value="1"/>
</dbReference>
<dbReference type="EMBL" id="FTOR01000011">
    <property type="protein sequence ID" value="SIT32387.1"/>
    <property type="molecule type" value="Genomic_DNA"/>
</dbReference>
<evidence type="ECO:0000256" key="5">
    <source>
        <dbReference type="ARBA" id="ARBA00022908"/>
    </source>
</evidence>
<dbReference type="GO" id="GO:0006313">
    <property type="term" value="P:DNA transposition"/>
    <property type="evidence" value="ECO:0007669"/>
    <property type="project" value="UniProtKB-UniRule"/>
</dbReference>
<dbReference type="GO" id="GO:0051301">
    <property type="term" value="P:cell division"/>
    <property type="evidence" value="ECO:0007669"/>
    <property type="project" value="UniProtKB-KW"/>
</dbReference>
<reference evidence="13" key="1">
    <citation type="submission" date="2017-01" db="EMBL/GenBank/DDBJ databases">
        <authorList>
            <person name="Varghese N."/>
            <person name="Submissions S."/>
        </authorList>
    </citation>
    <scope>NUCLEOTIDE SEQUENCE [LARGE SCALE GENOMIC DNA]</scope>
    <source>
        <strain evidence="13">DSM 21054</strain>
    </source>
</reference>
<feature type="active site" description="O-(3'-phospho-DNA)-tyrosine intermediate" evidence="9">
    <location>
        <position position="298"/>
    </location>
</feature>
<organism evidence="12 13">
    <name type="scientific">Filimonas lacunae</name>
    <dbReference type="NCBI Taxonomy" id="477680"/>
    <lineage>
        <taxon>Bacteria</taxon>
        <taxon>Pseudomonadati</taxon>
        <taxon>Bacteroidota</taxon>
        <taxon>Chitinophagia</taxon>
        <taxon>Chitinophagales</taxon>
        <taxon>Chitinophagaceae</taxon>
        <taxon>Filimonas</taxon>
    </lineage>
</organism>
<dbReference type="GO" id="GO:0003677">
    <property type="term" value="F:DNA binding"/>
    <property type="evidence" value="ECO:0007669"/>
    <property type="project" value="UniProtKB-UniRule"/>
</dbReference>
<evidence type="ECO:0000256" key="7">
    <source>
        <dbReference type="ARBA" id="ARBA00023172"/>
    </source>
</evidence>
<comment type="subunit">
    <text evidence="9">Forms a cyclic heterotetrameric complex composed of two molecules of XerC and two molecules of XerD.</text>
</comment>
<comment type="subcellular location">
    <subcellularLocation>
        <location evidence="1 9">Cytoplasm</location>
    </subcellularLocation>
</comment>
<keyword evidence="7 9" id="KW-0233">DNA recombination</keyword>
<dbReference type="PANTHER" id="PTHR30349">
    <property type="entry name" value="PHAGE INTEGRASE-RELATED"/>
    <property type="match status" value="1"/>
</dbReference>
<dbReference type="Gene3D" id="1.10.443.10">
    <property type="entry name" value="Intergrase catalytic core"/>
    <property type="match status" value="1"/>
</dbReference>
<dbReference type="InterPro" id="IPR011010">
    <property type="entry name" value="DNA_brk_join_enz"/>
</dbReference>
<dbReference type="InterPro" id="IPR004107">
    <property type="entry name" value="Integrase_SAM-like_N"/>
</dbReference>
<evidence type="ECO:0000313" key="13">
    <source>
        <dbReference type="Proteomes" id="UP000186917"/>
    </source>
</evidence>
<dbReference type="GO" id="GO:0005737">
    <property type="term" value="C:cytoplasm"/>
    <property type="evidence" value="ECO:0007669"/>
    <property type="project" value="UniProtKB-SubCell"/>
</dbReference>
<evidence type="ECO:0000259" key="11">
    <source>
        <dbReference type="PROSITE" id="PS51900"/>
    </source>
</evidence>
<evidence type="ECO:0000256" key="1">
    <source>
        <dbReference type="ARBA" id="ARBA00004496"/>
    </source>
</evidence>
<keyword evidence="5 9" id="KW-0229">DNA integration</keyword>
<evidence type="ECO:0000256" key="4">
    <source>
        <dbReference type="ARBA" id="ARBA00022829"/>
    </source>
</evidence>
<dbReference type="OrthoDB" id="9801717at2"/>
<dbReference type="PANTHER" id="PTHR30349:SF77">
    <property type="entry name" value="TYROSINE RECOMBINASE XERC"/>
    <property type="match status" value="1"/>
</dbReference>
<proteinExistence type="inferred from homology"/>
<dbReference type="Pfam" id="PF00589">
    <property type="entry name" value="Phage_integrase"/>
    <property type="match status" value="1"/>
</dbReference>
<gene>
    <name evidence="9" type="primary">xerC</name>
    <name evidence="12" type="ORF">SAMN05421788_111116</name>
</gene>
<protein>
    <recommendedName>
        <fullName evidence="9">Tyrosine recombinase XerC</fullName>
    </recommendedName>
</protein>
<sequence length="319" mass="36275">MLALYEPYVQEFLNYLRFEKRYSQHTILSYQNDLEQFFTYLAAEFDGPDVPQITAGLIRSWMASLKEEKRTAKTINRKVSALRSFFRRQMINGVIAQSPLTTVITPKISKRLPVFVAEKDMAAVFKKPGSPKEDATGVEEEEVDIEKGMTEWEKEVGKLIMAVLYNTGMRVSELVNLKERQVDAHYSQLKVVGKGNKERLIPVSAGLMKELQDYMAKKRLKSLSEVEFLFVNDAGKQVNRGRVGRLVKKYLTEVTTIEKKSPHVLRHTFATHLMNHGADLNAVKELLGHSSLAATQVYTHNTIEKLKEVYQKAHPKGGG</sequence>
<dbReference type="InterPro" id="IPR010998">
    <property type="entry name" value="Integrase_recombinase_N"/>
</dbReference>
<feature type="active site" evidence="9">
    <location>
        <position position="289"/>
    </location>
</feature>
<dbReference type="GO" id="GO:0009037">
    <property type="term" value="F:tyrosine-based site-specific recombinase activity"/>
    <property type="evidence" value="ECO:0007669"/>
    <property type="project" value="UniProtKB-UniRule"/>
</dbReference>
<dbReference type="STRING" id="477680.SAMN05421788_111116"/>
<keyword evidence="3 9" id="KW-0132">Cell division</keyword>
<dbReference type="RefSeq" id="WP_076381968.1">
    <property type="nucleotide sequence ID" value="NZ_AP017422.1"/>
</dbReference>
<feature type="domain" description="Tyr recombinase" evidence="10">
    <location>
        <begin position="111"/>
        <end position="311"/>
    </location>
</feature>
<dbReference type="InterPro" id="IPR050090">
    <property type="entry name" value="Tyrosine_recombinase_XerCD"/>
</dbReference>
<evidence type="ECO:0000256" key="9">
    <source>
        <dbReference type="HAMAP-Rule" id="MF_01808"/>
    </source>
</evidence>
<feature type="active site" evidence="9">
    <location>
        <position position="194"/>
    </location>
</feature>
<evidence type="ECO:0000259" key="10">
    <source>
        <dbReference type="PROSITE" id="PS51898"/>
    </source>
</evidence>
<feature type="domain" description="Core-binding (CB)" evidence="11">
    <location>
        <begin position="3"/>
        <end position="90"/>
    </location>
</feature>
<feature type="active site" evidence="9">
    <location>
        <position position="170"/>
    </location>
</feature>
<evidence type="ECO:0000256" key="3">
    <source>
        <dbReference type="ARBA" id="ARBA00022618"/>
    </source>
</evidence>
<keyword evidence="2 9" id="KW-0963">Cytoplasm</keyword>
<keyword evidence="6 9" id="KW-0238">DNA-binding</keyword>
<feature type="active site" evidence="9">
    <location>
        <position position="266"/>
    </location>
</feature>
<keyword evidence="4 9" id="KW-0159">Chromosome partition</keyword>
<keyword evidence="13" id="KW-1185">Reference proteome</keyword>
<keyword evidence="8 9" id="KW-0131">Cell cycle</keyword>
<feature type="active site" evidence="9">
    <location>
        <position position="263"/>
    </location>
</feature>
<dbReference type="Gene3D" id="1.10.150.130">
    <property type="match status" value="1"/>
</dbReference>
<evidence type="ECO:0000256" key="8">
    <source>
        <dbReference type="ARBA" id="ARBA00023306"/>
    </source>
</evidence>
<dbReference type="SUPFAM" id="SSF56349">
    <property type="entry name" value="DNA breaking-rejoining enzymes"/>
    <property type="match status" value="1"/>
</dbReference>
<dbReference type="KEGG" id="fln:FLA_0678"/>
<dbReference type="AlphaFoldDB" id="A0A173MAV0"/>
<evidence type="ECO:0000256" key="2">
    <source>
        <dbReference type="ARBA" id="ARBA00022490"/>
    </source>
</evidence>
<dbReference type="Proteomes" id="UP000186917">
    <property type="component" value="Unassembled WGS sequence"/>
</dbReference>
<dbReference type="PROSITE" id="PS51898">
    <property type="entry name" value="TYR_RECOMBINASE"/>
    <property type="match status" value="1"/>
</dbReference>
<dbReference type="Pfam" id="PF02899">
    <property type="entry name" value="Phage_int_SAM_1"/>
    <property type="match status" value="1"/>
</dbReference>
<dbReference type="InterPro" id="IPR002104">
    <property type="entry name" value="Integrase_catalytic"/>
</dbReference>
<dbReference type="GO" id="GO:0007059">
    <property type="term" value="P:chromosome segregation"/>
    <property type="evidence" value="ECO:0007669"/>
    <property type="project" value="UniProtKB-UniRule"/>
</dbReference>
<evidence type="ECO:0000256" key="6">
    <source>
        <dbReference type="ARBA" id="ARBA00023125"/>
    </source>
</evidence>
<evidence type="ECO:0000313" key="12">
    <source>
        <dbReference type="EMBL" id="SIT32387.1"/>
    </source>
</evidence>
<comment type="function">
    <text evidence="9">Site-specific tyrosine recombinase, which acts by catalyzing the cutting and rejoining of the recombining DNA molecules. The XerC-XerD complex is essential to convert dimers of the bacterial chromosome into monomers to permit their segregation at cell division. It also contributes to the segregational stability of plasmids.</text>
</comment>
<name>A0A173MAV0_9BACT</name>